<dbReference type="STRING" id="265726.KY46_08090"/>
<reference evidence="1 2" key="1">
    <citation type="submission" date="2014-12" db="EMBL/GenBank/DDBJ databases">
        <title>Mercury Reductase activity and rhizosphere competence traits in the genome of root associated Photobacterium halotolerans MELD1.</title>
        <authorList>
            <person name="Mathew D.C."/>
            <person name="Huang C.-C."/>
        </authorList>
    </citation>
    <scope>NUCLEOTIDE SEQUENCE [LARGE SCALE GENOMIC DNA]</scope>
    <source>
        <strain evidence="1 2">MELD1</strain>
    </source>
</reference>
<protein>
    <submittedName>
        <fullName evidence="1">Uncharacterized protein</fullName>
    </submittedName>
</protein>
<dbReference type="Proteomes" id="UP000033633">
    <property type="component" value="Unassembled WGS sequence"/>
</dbReference>
<dbReference type="RefSeq" id="WP_046220146.1">
    <property type="nucleotide sequence ID" value="NZ_JWYV01000005.1"/>
</dbReference>
<dbReference type="EMBL" id="JWYV01000005">
    <property type="protein sequence ID" value="KKD00227.1"/>
    <property type="molecule type" value="Genomic_DNA"/>
</dbReference>
<proteinExistence type="predicted"/>
<accession>A0A0F5VEK2</accession>
<keyword evidence="2" id="KW-1185">Reference proteome</keyword>
<evidence type="ECO:0000313" key="1">
    <source>
        <dbReference type="EMBL" id="KKD00227.1"/>
    </source>
</evidence>
<gene>
    <name evidence="1" type="ORF">KY46_08090</name>
</gene>
<comment type="caution">
    <text evidence="1">The sequence shown here is derived from an EMBL/GenBank/DDBJ whole genome shotgun (WGS) entry which is preliminary data.</text>
</comment>
<dbReference type="PATRIC" id="fig|265726.11.peg.3747"/>
<sequence>MKLVILSALVANLSSSMQFNENEYSFQFHCDDSHEVGDVYPYDPDDEGEDDGYGGFVDLLIKGDNLTVKHNGDIVAEKRLSSPDVKVNRYNEFSVYLDEENYYSFLLKEISVVHYMISTGEKREENHLDCKEFLTQVKQAELADHIRSFKK</sequence>
<dbReference type="AlphaFoldDB" id="A0A0F5VEK2"/>
<name>A0A0F5VEK2_9GAMM</name>
<dbReference type="OrthoDB" id="5831292at2"/>
<evidence type="ECO:0000313" key="2">
    <source>
        <dbReference type="Proteomes" id="UP000033633"/>
    </source>
</evidence>
<organism evidence="1 2">
    <name type="scientific">Photobacterium halotolerans</name>
    <dbReference type="NCBI Taxonomy" id="265726"/>
    <lineage>
        <taxon>Bacteria</taxon>
        <taxon>Pseudomonadati</taxon>
        <taxon>Pseudomonadota</taxon>
        <taxon>Gammaproteobacteria</taxon>
        <taxon>Vibrionales</taxon>
        <taxon>Vibrionaceae</taxon>
        <taxon>Photobacterium</taxon>
    </lineage>
</organism>